<reference evidence="2" key="1">
    <citation type="submission" date="2020-05" db="EMBL/GenBank/DDBJ databases">
        <title>Mycena genomes resolve the evolution of fungal bioluminescence.</title>
        <authorList>
            <person name="Tsai I.J."/>
        </authorList>
    </citation>
    <scope>NUCLEOTIDE SEQUENCE</scope>
    <source>
        <strain evidence="2">160909Yilan</strain>
    </source>
</reference>
<organism evidence="2 3">
    <name type="scientific">Mycena sanguinolenta</name>
    <dbReference type="NCBI Taxonomy" id="230812"/>
    <lineage>
        <taxon>Eukaryota</taxon>
        <taxon>Fungi</taxon>
        <taxon>Dikarya</taxon>
        <taxon>Basidiomycota</taxon>
        <taxon>Agaricomycotina</taxon>
        <taxon>Agaricomycetes</taxon>
        <taxon>Agaricomycetidae</taxon>
        <taxon>Agaricales</taxon>
        <taxon>Marasmiineae</taxon>
        <taxon>Mycenaceae</taxon>
        <taxon>Mycena</taxon>
    </lineage>
</organism>
<evidence type="ECO:0000256" key="1">
    <source>
        <dbReference type="SAM" id="SignalP"/>
    </source>
</evidence>
<feature type="chain" id="PRO_5034520689" evidence="1">
    <location>
        <begin position="25"/>
        <end position="199"/>
    </location>
</feature>
<sequence length="199" mass="22507">MTQMMTASLIMTPILATWTPRTQAAPLPHLLHPPCPLPFSPSSGDINEPLQFLCYHHTLFRSTCIFGWHLKRPRDTLHTCLHTCLYTMPTLFCTKFHIWPLTFNKLIWKLELHPVFTNNSNAGQTPVDIQVAVMLYQFGHSGNGVSLQTVSWWLGLGKGTILQCTCCVITAILGTGMLKKYVCMPTAAEKEHVKEWVEK</sequence>
<dbReference type="AlphaFoldDB" id="A0A8H6ZAJ3"/>
<protein>
    <submittedName>
        <fullName evidence="2">Uncharacterized protein</fullName>
    </submittedName>
</protein>
<evidence type="ECO:0000313" key="2">
    <source>
        <dbReference type="EMBL" id="KAF7375528.1"/>
    </source>
</evidence>
<keyword evidence="3" id="KW-1185">Reference proteome</keyword>
<comment type="caution">
    <text evidence="2">The sequence shown here is derived from an EMBL/GenBank/DDBJ whole genome shotgun (WGS) entry which is preliminary data.</text>
</comment>
<keyword evidence="1" id="KW-0732">Signal</keyword>
<proteinExistence type="predicted"/>
<feature type="signal peptide" evidence="1">
    <location>
        <begin position="1"/>
        <end position="24"/>
    </location>
</feature>
<accession>A0A8H6ZAJ3</accession>
<name>A0A8H6ZAJ3_9AGAR</name>
<dbReference type="Proteomes" id="UP000623467">
    <property type="component" value="Unassembled WGS sequence"/>
</dbReference>
<dbReference type="EMBL" id="JACAZH010000002">
    <property type="protein sequence ID" value="KAF7375528.1"/>
    <property type="molecule type" value="Genomic_DNA"/>
</dbReference>
<gene>
    <name evidence="2" type="ORF">MSAN_00441000</name>
</gene>
<dbReference type="OrthoDB" id="3246760at2759"/>
<evidence type="ECO:0000313" key="3">
    <source>
        <dbReference type="Proteomes" id="UP000623467"/>
    </source>
</evidence>